<organism evidence="1 2">
    <name type="scientific">Kosakonia oryzendophytica</name>
    <dbReference type="NCBI Taxonomy" id="1005665"/>
    <lineage>
        <taxon>Bacteria</taxon>
        <taxon>Pseudomonadati</taxon>
        <taxon>Pseudomonadota</taxon>
        <taxon>Gammaproteobacteria</taxon>
        <taxon>Enterobacterales</taxon>
        <taxon>Enterobacteriaceae</taxon>
        <taxon>Kosakonia</taxon>
    </lineage>
</organism>
<keyword evidence="2" id="KW-1185">Reference proteome</keyword>
<proteinExistence type="predicted"/>
<dbReference type="RefSeq" id="WP_090269442.1">
    <property type="nucleotide sequence ID" value="NZ_FMAY01000006.1"/>
</dbReference>
<evidence type="ECO:0000313" key="2">
    <source>
        <dbReference type="Proteomes" id="UP000198975"/>
    </source>
</evidence>
<protein>
    <submittedName>
        <fullName evidence="1">Uncharacterized protein</fullName>
    </submittedName>
</protein>
<gene>
    <name evidence="1" type="ORF">GA0061071_106177</name>
</gene>
<sequence length="127" mass="13928">MINPALTELDNRLSANGFFDFLASLDADAALDLRDEAAFDEAWMQAYRELQAQAFPAQVLTFIDTLREKAFKHAFRINGNAEIAACIADDVDLIAKSLAAGKAGGWAVTQLWSAYLRGRFPATQEEG</sequence>
<dbReference type="EMBL" id="FMAY01000006">
    <property type="protein sequence ID" value="SCC12985.1"/>
    <property type="molecule type" value="Genomic_DNA"/>
</dbReference>
<reference evidence="2" key="1">
    <citation type="submission" date="2016-08" db="EMBL/GenBank/DDBJ databases">
        <authorList>
            <person name="Varghese N."/>
            <person name="Submissions Spin"/>
        </authorList>
    </citation>
    <scope>NUCLEOTIDE SEQUENCE [LARGE SCALE GENOMIC DNA]</scope>
    <source>
        <strain evidence="2">REICA_082</strain>
    </source>
</reference>
<dbReference type="Proteomes" id="UP000198975">
    <property type="component" value="Unassembled WGS sequence"/>
</dbReference>
<dbReference type="AlphaFoldDB" id="A0A1C4C1L4"/>
<dbReference type="OrthoDB" id="6903468at2"/>
<evidence type="ECO:0000313" key="1">
    <source>
        <dbReference type="EMBL" id="SCC12985.1"/>
    </source>
</evidence>
<accession>A0A1C4C1L4</accession>
<name>A0A1C4C1L4_9ENTR</name>